<reference evidence="2 3" key="1">
    <citation type="journal article" date="2018" name="PLoS ONE">
        <title>The draft genome of Kipferlia bialata reveals reductive genome evolution in fornicate parasites.</title>
        <authorList>
            <person name="Tanifuji G."/>
            <person name="Takabayashi S."/>
            <person name="Kume K."/>
            <person name="Takagi M."/>
            <person name="Nakayama T."/>
            <person name="Kamikawa R."/>
            <person name="Inagaki Y."/>
            <person name="Hashimoto T."/>
        </authorList>
    </citation>
    <scope>NUCLEOTIDE SEQUENCE [LARGE SCALE GENOMIC DNA]</scope>
    <source>
        <strain evidence="2">NY0173</strain>
    </source>
</reference>
<feature type="region of interest" description="Disordered" evidence="1">
    <location>
        <begin position="1"/>
        <end position="24"/>
    </location>
</feature>
<sequence length="99" mass="10537">GSRGGFDSHRVTDRERERDSHTQSVTYPVAAADRYFNSTGGRSLVAAVEDVFRVTVRVESSRLVITGTKSDVASAVEDVGHIMADLTCVGVAVPGWAIG</sequence>
<comment type="caution">
    <text evidence="2">The sequence shown here is derived from an EMBL/GenBank/DDBJ whole genome shotgun (WGS) entry which is preliminary data.</text>
</comment>
<evidence type="ECO:0000256" key="1">
    <source>
        <dbReference type="SAM" id="MobiDB-lite"/>
    </source>
</evidence>
<dbReference type="EMBL" id="BDIP01009299">
    <property type="protein sequence ID" value="GIQ92261.1"/>
    <property type="molecule type" value="Genomic_DNA"/>
</dbReference>
<evidence type="ECO:0000313" key="2">
    <source>
        <dbReference type="EMBL" id="GIQ92261.1"/>
    </source>
</evidence>
<name>A0A9K3GS00_9EUKA</name>
<keyword evidence="3" id="KW-1185">Reference proteome</keyword>
<feature type="compositionally biased region" description="Basic and acidic residues" evidence="1">
    <location>
        <begin position="1"/>
        <end position="21"/>
    </location>
</feature>
<dbReference type="Proteomes" id="UP000265618">
    <property type="component" value="Unassembled WGS sequence"/>
</dbReference>
<evidence type="ECO:0000313" key="3">
    <source>
        <dbReference type="Proteomes" id="UP000265618"/>
    </source>
</evidence>
<protein>
    <submittedName>
        <fullName evidence="2">Uncharacterized protein</fullName>
    </submittedName>
</protein>
<feature type="non-terminal residue" evidence="2">
    <location>
        <position position="1"/>
    </location>
</feature>
<proteinExistence type="predicted"/>
<dbReference type="AlphaFoldDB" id="A0A9K3GS00"/>
<gene>
    <name evidence="2" type="ORF">KIPB_015928</name>
</gene>
<accession>A0A9K3GS00</accession>
<organism evidence="2 3">
    <name type="scientific">Kipferlia bialata</name>
    <dbReference type="NCBI Taxonomy" id="797122"/>
    <lineage>
        <taxon>Eukaryota</taxon>
        <taxon>Metamonada</taxon>
        <taxon>Carpediemonas-like organisms</taxon>
        <taxon>Kipferlia</taxon>
    </lineage>
</organism>
<feature type="non-terminal residue" evidence="2">
    <location>
        <position position="99"/>
    </location>
</feature>